<gene>
    <name evidence="1" type="ORF">HLVA_11920</name>
</gene>
<proteinExistence type="predicted"/>
<dbReference type="KEGG" id="haby:HLVA_11920"/>
<dbReference type="Proteomes" id="UP001321582">
    <property type="component" value="Chromosome"/>
</dbReference>
<organism evidence="1 2">
    <name type="scientific">Haliovirga abyssi</name>
    <dbReference type="NCBI Taxonomy" id="2996794"/>
    <lineage>
        <taxon>Bacteria</taxon>
        <taxon>Fusobacteriati</taxon>
        <taxon>Fusobacteriota</taxon>
        <taxon>Fusobacteriia</taxon>
        <taxon>Fusobacteriales</taxon>
        <taxon>Haliovirgaceae</taxon>
        <taxon>Haliovirga</taxon>
    </lineage>
</organism>
<name>A0AAU9DQ91_9FUSO</name>
<evidence type="ECO:0000313" key="2">
    <source>
        <dbReference type="Proteomes" id="UP001321582"/>
    </source>
</evidence>
<evidence type="ECO:0000313" key="1">
    <source>
        <dbReference type="EMBL" id="BDU50623.1"/>
    </source>
</evidence>
<dbReference type="EMBL" id="AP027059">
    <property type="protein sequence ID" value="BDU50623.1"/>
    <property type="molecule type" value="Genomic_DNA"/>
</dbReference>
<dbReference type="AlphaFoldDB" id="A0AAU9DQ91"/>
<reference evidence="1 2" key="1">
    <citation type="submission" date="2022-11" db="EMBL/GenBank/DDBJ databases">
        <title>Haliovirga abyssi gen. nov., sp. nov., a mesophilic fermentative bacterium isolated from the Iheya North hydrothermal field and the proposal of Haliovirgaceae fam. nov.</title>
        <authorList>
            <person name="Miyazaki U."/>
            <person name="Tame A."/>
            <person name="Miyazaki J."/>
            <person name="Takai K."/>
            <person name="Sawayama S."/>
            <person name="Kitajima M."/>
            <person name="Okamoto A."/>
            <person name="Nakagawa S."/>
        </authorList>
    </citation>
    <scope>NUCLEOTIDE SEQUENCE [LARGE SCALE GENOMIC DNA]</scope>
    <source>
        <strain evidence="1 2">IC12</strain>
    </source>
</reference>
<protein>
    <submittedName>
        <fullName evidence="1">Uncharacterized protein</fullName>
    </submittedName>
</protein>
<keyword evidence="2" id="KW-1185">Reference proteome</keyword>
<sequence>MSDEMNKTIGEILIKNNKKGIKNEDVKFKLAKTYSPYIEVNNQDINRVPYKKIEVNPYYRFAGIFSEMLHPESKWVQERKEITEEILDYSIYFLGELDRDSGMYHETLLINLLIEELINGRWGEEIANKFKKLKRSEMQELAYNLYRYYSSYDNIYFFRKSVRDIIANSLIYKKEEENGYLLYIGSKWSEEKENKLELIKELFLSLKEKIEVYWEHHFGIIEEKTTLKIDRIALY</sequence>
<accession>A0AAU9DQ91</accession>